<keyword evidence="6" id="KW-1185">Reference proteome</keyword>
<dbReference type="PANTHER" id="PTHR30469">
    <property type="entry name" value="MULTIDRUG RESISTANCE PROTEIN MDTA"/>
    <property type="match status" value="1"/>
</dbReference>
<evidence type="ECO:0000256" key="3">
    <source>
        <dbReference type="SAM" id="SignalP"/>
    </source>
</evidence>
<comment type="similarity">
    <text evidence="1">Belongs to the membrane fusion protein (MFP) (TC 8.A.1) family.</text>
</comment>
<dbReference type="Gene3D" id="2.40.30.170">
    <property type="match status" value="1"/>
</dbReference>
<dbReference type="EMBL" id="JAZDRO010000003">
    <property type="protein sequence ID" value="MEE2566620.1"/>
    <property type="molecule type" value="Genomic_DNA"/>
</dbReference>
<reference evidence="5 6" key="1">
    <citation type="submission" date="2024-01" db="EMBL/GenBank/DDBJ databases">
        <title>Hyphobacterium bacterium isolated from marine sediment.</title>
        <authorList>
            <person name="Zhao S."/>
        </authorList>
    </citation>
    <scope>NUCLEOTIDE SEQUENCE [LARGE SCALE GENOMIC DNA]</scope>
    <source>
        <strain evidence="5 6">Y60-23</strain>
    </source>
</reference>
<keyword evidence="3" id="KW-0732">Signal</keyword>
<gene>
    <name evidence="5" type="ORF">V0U35_07990</name>
</gene>
<name>A0ABU7LZK6_9PROT</name>
<dbReference type="Pfam" id="PF25989">
    <property type="entry name" value="YknX_C"/>
    <property type="match status" value="1"/>
</dbReference>
<dbReference type="Gene3D" id="1.10.287.470">
    <property type="entry name" value="Helix hairpin bin"/>
    <property type="match status" value="1"/>
</dbReference>
<protein>
    <submittedName>
        <fullName evidence="5">Efflux RND transporter periplasmic adaptor subunit</fullName>
    </submittedName>
</protein>
<dbReference type="RefSeq" id="WP_330196168.1">
    <property type="nucleotide sequence ID" value="NZ_JAZDRO010000003.1"/>
</dbReference>
<feature type="chain" id="PRO_5046355368" evidence="3">
    <location>
        <begin position="21"/>
        <end position="366"/>
    </location>
</feature>
<evidence type="ECO:0000256" key="2">
    <source>
        <dbReference type="SAM" id="MobiDB-lite"/>
    </source>
</evidence>
<dbReference type="InterPro" id="IPR058637">
    <property type="entry name" value="YknX-like_C"/>
</dbReference>
<dbReference type="Gene3D" id="2.40.420.20">
    <property type="match status" value="1"/>
</dbReference>
<accession>A0ABU7LZK6</accession>
<dbReference type="Proteomes" id="UP001310692">
    <property type="component" value="Unassembled WGS sequence"/>
</dbReference>
<feature type="region of interest" description="Disordered" evidence="2">
    <location>
        <begin position="341"/>
        <end position="366"/>
    </location>
</feature>
<dbReference type="Gene3D" id="2.40.50.100">
    <property type="match status" value="1"/>
</dbReference>
<organism evidence="5 6">
    <name type="scientific">Hyphobacterium marinum</name>
    <dbReference type="NCBI Taxonomy" id="3116574"/>
    <lineage>
        <taxon>Bacteria</taxon>
        <taxon>Pseudomonadati</taxon>
        <taxon>Pseudomonadota</taxon>
        <taxon>Alphaproteobacteria</taxon>
        <taxon>Maricaulales</taxon>
        <taxon>Maricaulaceae</taxon>
        <taxon>Hyphobacterium</taxon>
    </lineage>
</organism>
<evidence type="ECO:0000259" key="4">
    <source>
        <dbReference type="Pfam" id="PF25989"/>
    </source>
</evidence>
<feature type="signal peptide" evidence="3">
    <location>
        <begin position="1"/>
        <end position="20"/>
    </location>
</feature>
<feature type="domain" description="YknX-like C-terminal permuted SH3-like" evidence="4">
    <location>
        <begin position="278"/>
        <end position="345"/>
    </location>
</feature>
<evidence type="ECO:0000313" key="5">
    <source>
        <dbReference type="EMBL" id="MEE2566620.1"/>
    </source>
</evidence>
<sequence>MIRLTFLIAAILLLSTPALDAQQPGGGPPPAAVRTDVAVSRDMAPTIQSPATVLSRSDSRIAAEAAGRVVHVAEPGDWVEAGEPVARLDDRQARLQLAEARSRHARLSENARFQEEEFQRWTRLAEAGTAPQTRLREVELARNLAQQERSEAASAVQRAQLDLDRTEILAPFSGRVAERLIEVGEYSAPGANIVRLVDTNSLEARAQTPVAVAPYIAVGDMIHVSDGTTGMDAAIRAIVPVGDSVSRTFEIRVDLEDAPWIIGTAVRVSVPTETPRHVVAVPRDALVLRTQGSHVWVVAEDNTARQVQVRTGAQDGEYVAVEGEIGAGDRVVVRGAENLRPGQPLNILDDAETAGGGDGPSNVSPT</sequence>
<dbReference type="InterPro" id="IPR006143">
    <property type="entry name" value="RND_pump_MFP"/>
</dbReference>
<evidence type="ECO:0000256" key="1">
    <source>
        <dbReference type="ARBA" id="ARBA00009477"/>
    </source>
</evidence>
<comment type="caution">
    <text evidence="5">The sequence shown here is derived from an EMBL/GenBank/DDBJ whole genome shotgun (WGS) entry which is preliminary data.</text>
</comment>
<evidence type="ECO:0000313" key="6">
    <source>
        <dbReference type="Proteomes" id="UP001310692"/>
    </source>
</evidence>
<proteinExistence type="inferred from homology"/>
<dbReference type="SUPFAM" id="SSF111369">
    <property type="entry name" value="HlyD-like secretion proteins"/>
    <property type="match status" value="1"/>
</dbReference>
<dbReference type="NCBIfam" id="TIGR01730">
    <property type="entry name" value="RND_mfp"/>
    <property type="match status" value="1"/>
</dbReference>
<dbReference type="PANTHER" id="PTHR30469:SF15">
    <property type="entry name" value="HLYD FAMILY OF SECRETION PROTEINS"/>
    <property type="match status" value="1"/>
</dbReference>